<keyword evidence="15" id="KW-1185">Reference proteome</keyword>
<keyword evidence="8 12" id="KW-1133">Transmembrane helix</keyword>
<comment type="similarity">
    <text evidence="10">Belongs to the GSP H family.</text>
</comment>
<evidence type="ECO:0000256" key="2">
    <source>
        <dbReference type="ARBA" id="ARBA00004377"/>
    </source>
</evidence>
<comment type="subcellular location">
    <subcellularLocation>
        <location evidence="2">Cell inner membrane</location>
        <topology evidence="2">Single-pass membrane protein</topology>
    </subcellularLocation>
    <subcellularLocation>
        <location evidence="1">Membrane</location>
        <topology evidence="1">Multi-pass membrane protein</topology>
    </subcellularLocation>
</comment>
<proteinExistence type="inferred from homology"/>
<evidence type="ECO:0000256" key="5">
    <source>
        <dbReference type="ARBA" id="ARBA00022481"/>
    </source>
</evidence>
<dbReference type="GO" id="GO:0015627">
    <property type="term" value="C:type II protein secretion system complex"/>
    <property type="evidence" value="ECO:0007669"/>
    <property type="project" value="InterPro"/>
</dbReference>
<dbReference type="AlphaFoldDB" id="A0A4R3N3V0"/>
<evidence type="ECO:0000256" key="6">
    <source>
        <dbReference type="ARBA" id="ARBA00022519"/>
    </source>
</evidence>
<evidence type="ECO:0000256" key="9">
    <source>
        <dbReference type="ARBA" id="ARBA00023136"/>
    </source>
</evidence>
<evidence type="ECO:0000313" key="14">
    <source>
        <dbReference type="EMBL" id="TCT22891.1"/>
    </source>
</evidence>
<name>A0A4R3N3V0_9GAMM</name>
<evidence type="ECO:0000256" key="8">
    <source>
        <dbReference type="ARBA" id="ARBA00022989"/>
    </source>
</evidence>
<dbReference type="GO" id="GO:0022900">
    <property type="term" value="P:electron transport chain"/>
    <property type="evidence" value="ECO:0007669"/>
    <property type="project" value="InterPro"/>
</dbReference>
<dbReference type="Pfam" id="PF12019">
    <property type="entry name" value="GspH"/>
    <property type="match status" value="1"/>
</dbReference>
<keyword evidence="7 12" id="KW-0812">Transmembrane</keyword>
<comment type="caution">
    <text evidence="14">The sequence shown here is derived from an EMBL/GenBank/DDBJ whole genome shotgun (WGS) entry which is preliminary data.</text>
</comment>
<dbReference type="NCBIfam" id="TIGR02532">
    <property type="entry name" value="IV_pilin_GFxxxE"/>
    <property type="match status" value="1"/>
</dbReference>
<dbReference type="InterPro" id="IPR012902">
    <property type="entry name" value="N_methyl_site"/>
</dbReference>
<dbReference type="SUPFAM" id="SSF54523">
    <property type="entry name" value="Pili subunits"/>
    <property type="match status" value="1"/>
</dbReference>
<dbReference type="PROSITE" id="PS50999">
    <property type="entry name" value="COX2_TM"/>
    <property type="match status" value="1"/>
</dbReference>
<evidence type="ECO:0000256" key="12">
    <source>
        <dbReference type="SAM" id="Phobius"/>
    </source>
</evidence>
<dbReference type="Proteomes" id="UP000295717">
    <property type="component" value="Unassembled WGS sequence"/>
</dbReference>
<evidence type="ECO:0000256" key="3">
    <source>
        <dbReference type="ARBA" id="ARBA00021549"/>
    </source>
</evidence>
<dbReference type="PROSITE" id="PS00409">
    <property type="entry name" value="PROKAR_NTER_METHYL"/>
    <property type="match status" value="1"/>
</dbReference>
<dbReference type="InterPro" id="IPR045584">
    <property type="entry name" value="Pilin-like"/>
</dbReference>
<dbReference type="EMBL" id="SMAO01000002">
    <property type="protein sequence ID" value="TCT22891.1"/>
    <property type="molecule type" value="Genomic_DNA"/>
</dbReference>
<dbReference type="InterPro" id="IPR011759">
    <property type="entry name" value="Cyt_c_oxidase_su2_TM_dom"/>
</dbReference>
<evidence type="ECO:0000256" key="11">
    <source>
        <dbReference type="ARBA" id="ARBA00030775"/>
    </source>
</evidence>
<gene>
    <name evidence="14" type="ORF">EDC35_102222</name>
</gene>
<feature type="transmembrane region" description="Helical" evidence="12">
    <location>
        <begin position="6"/>
        <end position="27"/>
    </location>
</feature>
<organism evidence="14 15">
    <name type="scientific">Thiobaca trueperi</name>
    <dbReference type="NCBI Taxonomy" id="127458"/>
    <lineage>
        <taxon>Bacteria</taxon>
        <taxon>Pseudomonadati</taxon>
        <taxon>Pseudomonadota</taxon>
        <taxon>Gammaproteobacteria</taxon>
        <taxon>Chromatiales</taxon>
        <taxon>Chromatiaceae</taxon>
        <taxon>Thiobaca</taxon>
    </lineage>
</organism>
<dbReference type="GO" id="GO:0015628">
    <property type="term" value="P:protein secretion by the type II secretion system"/>
    <property type="evidence" value="ECO:0007669"/>
    <property type="project" value="InterPro"/>
</dbReference>
<evidence type="ECO:0000256" key="7">
    <source>
        <dbReference type="ARBA" id="ARBA00022692"/>
    </source>
</evidence>
<sequence>MAGVTLVELVITLSIAAILMTIAVPSFQDLMRTNRTATQVNEFLTALNLARSEAVKRGASVSVCSSTNSTACRTANTTNWADGWILYVTGSSPLEILRVWPALSGTATFTASTGQVTFRGTGQAAAAITFTYTPTGCSGDQRRTIAVSAVGRATSSKATCP</sequence>
<keyword evidence="5" id="KW-0488">Methylation</keyword>
<dbReference type="InterPro" id="IPR022346">
    <property type="entry name" value="T2SS_GspH"/>
</dbReference>
<dbReference type="GO" id="GO:0005886">
    <property type="term" value="C:plasma membrane"/>
    <property type="evidence" value="ECO:0007669"/>
    <property type="project" value="UniProtKB-SubCell"/>
</dbReference>
<dbReference type="Gene3D" id="3.55.40.10">
    <property type="entry name" value="minor pseudopilin epsh domain"/>
    <property type="match status" value="1"/>
</dbReference>
<evidence type="ECO:0000256" key="1">
    <source>
        <dbReference type="ARBA" id="ARBA00004141"/>
    </source>
</evidence>
<keyword evidence="4" id="KW-1003">Cell membrane</keyword>
<protein>
    <recommendedName>
        <fullName evidence="3">Type II secretion system protein H</fullName>
    </recommendedName>
    <alternativeName>
        <fullName evidence="11">General secretion pathway protein H</fullName>
    </alternativeName>
</protein>
<keyword evidence="6" id="KW-0997">Cell inner membrane</keyword>
<evidence type="ECO:0000256" key="4">
    <source>
        <dbReference type="ARBA" id="ARBA00022475"/>
    </source>
</evidence>
<keyword evidence="9 12" id="KW-0472">Membrane</keyword>
<accession>A0A4R3N3V0</accession>
<evidence type="ECO:0000259" key="13">
    <source>
        <dbReference type="PROSITE" id="PS50999"/>
    </source>
</evidence>
<reference evidence="14 15" key="1">
    <citation type="submission" date="2019-03" db="EMBL/GenBank/DDBJ databases">
        <title>Genomic Encyclopedia of Type Strains, Phase IV (KMG-IV): sequencing the most valuable type-strain genomes for metagenomic binning, comparative biology and taxonomic classification.</title>
        <authorList>
            <person name="Goeker M."/>
        </authorList>
    </citation>
    <scope>NUCLEOTIDE SEQUENCE [LARGE SCALE GENOMIC DNA]</scope>
    <source>
        <strain evidence="14 15">DSM 13587</strain>
    </source>
</reference>
<evidence type="ECO:0000256" key="10">
    <source>
        <dbReference type="ARBA" id="ARBA00025772"/>
    </source>
</evidence>
<evidence type="ECO:0000313" key="15">
    <source>
        <dbReference type="Proteomes" id="UP000295717"/>
    </source>
</evidence>
<feature type="domain" description="Cytochrome oxidase subunit II transmembrane region profile" evidence="13">
    <location>
        <begin position="1"/>
        <end position="37"/>
    </location>
</feature>